<evidence type="ECO:0000313" key="3">
    <source>
        <dbReference type="Proteomes" id="UP000244168"/>
    </source>
</evidence>
<organism evidence="2 3">
    <name type="scientific">Mucilaginibacter yixingensis</name>
    <dbReference type="NCBI Taxonomy" id="1295612"/>
    <lineage>
        <taxon>Bacteria</taxon>
        <taxon>Pseudomonadati</taxon>
        <taxon>Bacteroidota</taxon>
        <taxon>Sphingobacteriia</taxon>
        <taxon>Sphingobacteriales</taxon>
        <taxon>Sphingobacteriaceae</taxon>
        <taxon>Mucilaginibacter</taxon>
    </lineage>
</organism>
<feature type="signal peptide" evidence="1">
    <location>
        <begin position="1"/>
        <end position="21"/>
    </location>
</feature>
<accession>A0A2T5J7R9</accession>
<keyword evidence="3" id="KW-1185">Reference proteome</keyword>
<dbReference type="AlphaFoldDB" id="A0A2T5J7R9"/>
<dbReference type="RefSeq" id="WP_107829024.1">
    <property type="nucleotide sequence ID" value="NZ_CP160205.1"/>
</dbReference>
<gene>
    <name evidence="2" type="ORF">C8P68_10513</name>
</gene>
<comment type="caution">
    <text evidence="2">The sequence shown here is derived from an EMBL/GenBank/DDBJ whole genome shotgun (WGS) entry which is preliminary data.</text>
</comment>
<name>A0A2T5J7R9_9SPHI</name>
<evidence type="ECO:0000313" key="2">
    <source>
        <dbReference type="EMBL" id="PTQ95508.1"/>
    </source>
</evidence>
<evidence type="ECO:0000256" key="1">
    <source>
        <dbReference type="SAM" id="SignalP"/>
    </source>
</evidence>
<sequence>MKTKPYLILLLVLSSMTRLYAQQGQTEFESSRVYADLENTPSKQLISALRKDDASAFKQLQQIFQNDGDLTGANPSEKLGDMKAGLAQALKDVNDGKNVAVILVYRTLTDNAANFDIDFSSLNVKVFHKAHRTDTLYSNYLLATKTVYFVLVDGSNDFFANSESANVDKKLTTSTVKVNYKTSYLKQSFNDLVKVWGSMGAAPVPKLGVTMIKVNASRIKDPCDIVLSNKSFKADQTFTVHEMNYGSFQVGVTNSKLNVQDVSISGGNLTVKPSADQAKDWKSNAYAILELHPGRDIDNFRPLWKSLFSKQDGQTERDAGQWLVENIFGRMGVYGGAKISSDPLSNLYAGCNFAVTKEFGFNFGWSWVNQYANQVTSIGSITSVDDALKYAHRQYAKGAFSIGISFSPAAFSTALGLKSKSADSGN</sequence>
<dbReference type="EMBL" id="QAOQ01000005">
    <property type="protein sequence ID" value="PTQ95508.1"/>
    <property type="molecule type" value="Genomic_DNA"/>
</dbReference>
<proteinExistence type="predicted"/>
<protein>
    <submittedName>
        <fullName evidence="2">Uncharacterized protein</fullName>
    </submittedName>
</protein>
<feature type="chain" id="PRO_5015694226" evidence="1">
    <location>
        <begin position="22"/>
        <end position="426"/>
    </location>
</feature>
<dbReference type="Proteomes" id="UP000244168">
    <property type="component" value="Unassembled WGS sequence"/>
</dbReference>
<dbReference type="OrthoDB" id="1493151at2"/>
<reference evidence="2 3" key="1">
    <citation type="submission" date="2018-04" db="EMBL/GenBank/DDBJ databases">
        <title>Genomic Encyclopedia of Archaeal and Bacterial Type Strains, Phase II (KMG-II): from individual species to whole genera.</title>
        <authorList>
            <person name="Goeker M."/>
        </authorList>
    </citation>
    <scope>NUCLEOTIDE SEQUENCE [LARGE SCALE GENOMIC DNA]</scope>
    <source>
        <strain evidence="2 3">DSM 26809</strain>
    </source>
</reference>
<keyword evidence="1" id="KW-0732">Signal</keyword>